<evidence type="ECO:0000313" key="9">
    <source>
        <dbReference type="EMBL" id="KAH6601134.1"/>
    </source>
</evidence>
<keyword evidence="4 5" id="KW-0274">FAD</keyword>
<accession>A0ABQ8FNQ0</accession>
<dbReference type="InterPro" id="IPR009100">
    <property type="entry name" value="AcylCoA_DH/oxidase_NM_dom_sf"/>
</dbReference>
<comment type="caution">
    <text evidence="9">The sequence shown here is derived from an EMBL/GenBank/DDBJ whole genome shotgun (WGS) entry which is preliminary data.</text>
</comment>
<protein>
    <recommendedName>
        <fullName evidence="11">Isobutyryl-CoA dehydrogenase, mitochondrial</fullName>
    </recommendedName>
</protein>
<keyword evidence="10" id="KW-1185">Reference proteome</keyword>
<comment type="similarity">
    <text evidence="2 5">Belongs to the acyl-CoA dehydrogenase family.</text>
</comment>
<evidence type="ECO:0008006" key="11">
    <source>
        <dbReference type="Google" id="ProtNLM"/>
    </source>
</evidence>
<dbReference type="Gene3D" id="1.20.140.10">
    <property type="entry name" value="Butyryl-CoA Dehydrogenase, subunit A, domain 3"/>
    <property type="match status" value="1"/>
</dbReference>
<dbReference type="InterPro" id="IPR006089">
    <property type="entry name" value="Acyl-CoA_DH_CS"/>
</dbReference>
<dbReference type="PROSITE" id="PS00072">
    <property type="entry name" value="ACYL_COA_DH_1"/>
    <property type="match status" value="1"/>
</dbReference>
<dbReference type="PANTHER" id="PTHR43831:SF1">
    <property type="entry name" value="ISOBUTYRYL-COA DEHYDROGENASE, MITOCHONDRIAL"/>
    <property type="match status" value="1"/>
</dbReference>
<dbReference type="SUPFAM" id="SSF47203">
    <property type="entry name" value="Acyl-CoA dehydrogenase C-terminal domain-like"/>
    <property type="match status" value="1"/>
</dbReference>
<evidence type="ECO:0000256" key="2">
    <source>
        <dbReference type="ARBA" id="ARBA00009347"/>
    </source>
</evidence>
<dbReference type="SUPFAM" id="SSF56645">
    <property type="entry name" value="Acyl-CoA dehydrogenase NM domain-like"/>
    <property type="match status" value="1"/>
</dbReference>
<dbReference type="InterPro" id="IPR046373">
    <property type="entry name" value="Acyl-CoA_Oxase/DH_mid-dom_sf"/>
</dbReference>
<gene>
    <name evidence="9" type="ORF">BASA50_001812</name>
</gene>
<dbReference type="EMBL" id="JAFCIX010000017">
    <property type="protein sequence ID" value="KAH6601134.1"/>
    <property type="molecule type" value="Genomic_DNA"/>
</dbReference>
<reference evidence="9 10" key="1">
    <citation type="submission" date="2021-02" db="EMBL/GenBank/DDBJ databases">
        <title>Variation within the Batrachochytrium salamandrivorans European outbreak.</title>
        <authorList>
            <person name="Kelly M."/>
            <person name="Pasmans F."/>
            <person name="Shea T.P."/>
            <person name="Munoz J.F."/>
            <person name="Carranza S."/>
            <person name="Cuomo C.A."/>
            <person name="Martel A."/>
        </authorList>
    </citation>
    <scope>NUCLEOTIDE SEQUENCE [LARGE SCALE GENOMIC DNA]</scope>
    <source>
        <strain evidence="9 10">AMFP18/2</strain>
    </source>
</reference>
<evidence type="ECO:0000259" key="8">
    <source>
        <dbReference type="Pfam" id="PF02771"/>
    </source>
</evidence>
<dbReference type="InterPro" id="IPR006091">
    <property type="entry name" value="Acyl-CoA_Oxase/DH_mid-dom"/>
</dbReference>
<dbReference type="Proteomes" id="UP001648503">
    <property type="component" value="Unassembled WGS sequence"/>
</dbReference>
<keyword evidence="5" id="KW-0560">Oxidoreductase</keyword>
<evidence type="ECO:0000256" key="3">
    <source>
        <dbReference type="ARBA" id="ARBA00022630"/>
    </source>
</evidence>
<name>A0ABQ8FNQ0_9FUNG</name>
<feature type="domain" description="Acyl-CoA dehydrogenase/oxidase N-terminal" evidence="8">
    <location>
        <begin position="60"/>
        <end position="170"/>
    </location>
</feature>
<dbReference type="InterPro" id="IPR034178">
    <property type="entry name" value="IBD"/>
</dbReference>
<evidence type="ECO:0000259" key="7">
    <source>
        <dbReference type="Pfam" id="PF02770"/>
    </source>
</evidence>
<dbReference type="InterPro" id="IPR009075">
    <property type="entry name" value="AcylCo_DH/oxidase_C"/>
</dbReference>
<feature type="domain" description="Acyl-CoA dehydrogenase/oxidase C-terminal" evidence="6">
    <location>
        <begin position="280"/>
        <end position="429"/>
    </location>
</feature>
<evidence type="ECO:0000313" key="10">
    <source>
        <dbReference type="Proteomes" id="UP001648503"/>
    </source>
</evidence>
<dbReference type="Pfam" id="PF02770">
    <property type="entry name" value="Acyl-CoA_dh_M"/>
    <property type="match status" value="1"/>
</dbReference>
<evidence type="ECO:0000256" key="1">
    <source>
        <dbReference type="ARBA" id="ARBA00001974"/>
    </source>
</evidence>
<dbReference type="Pfam" id="PF00441">
    <property type="entry name" value="Acyl-CoA_dh_1"/>
    <property type="match status" value="1"/>
</dbReference>
<dbReference type="InterPro" id="IPR036250">
    <property type="entry name" value="AcylCo_DH-like_C"/>
</dbReference>
<feature type="domain" description="Acyl-CoA oxidase/dehydrogenase middle" evidence="7">
    <location>
        <begin position="175"/>
        <end position="268"/>
    </location>
</feature>
<dbReference type="InterPro" id="IPR013786">
    <property type="entry name" value="AcylCoA_DH/ox_N"/>
</dbReference>
<organism evidence="9 10">
    <name type="scientific">Batrachochytrium salamandrivorans</name>
    <dbReference type="NCBI Taxonomy" id="1357716"/>
    <lineage>
        <taxon>Eukaryota</taxon>
        <taxon>Fungi</taxon>
        <taxon>Fungi incertae sedis</taxon>
        <taxon>Chytridiomycota</taxon>
        <taxon>Chytridiomycota incertae sedis</taxon>
        <taxon>Chytridiomycetes</taxon>
        <taxon>Rhizophydiales</taxon>
        <taxon>Rhizophydiales incertae sedis</taxon>
        <taxon>Batrachochytrium</taxon>
    </lineage>
</organism>
<evidence type="ECO:0000259" key="6">
    <source>
        <dbReference type="Pfam" id="PF00441"/>
    </source>
</evidence>
<dbReference type="InterPro" id="IPR037069">
    <property type="entry name" value="AcylCoA_DH/ox_N_sf"/>
</dbReference>
<proteinExistence type="inferred from homology"/>
<dbReference type="Gene3D" id="1.10.540.10">
    <property type="entry name" value="Acyl-CoA dehydrogenase/oxidase, N-terminal domain"/>
    <property type="match status" value="1"/>
</dbReference>
<evidence type="ECO:0000256" key="5">
    <source>
        <dbReference type="RuleBase" id="RU362125"/>
    </source>
</evidence>
<dbReference type="PANTHER" id="PTHR43831">
    <property type="entry name" value="ISOBUTYRYL-COA DEHYDROGENASE"/>
    <property type="match status" value="1"/>
</dbReference>
<keyword evidence="3 5" id="KW-0285">Flavoprotein</keyword>
<dbReference type="Gene3D" id="2.40.110.10">
    <property type="entry name" value="Butyryl-CoA Dehydrogenase, subunit A, domain 2"/>
    <property type="match status" value="1"/>
</dbReference>
<comment type="cofactor">
    <cofactor evidence="1 5">
        <name>FAD</name>
        <dbReference type="ChEBI" id="CHEBI:57692"/>
    </cofactor>
</comment>
<evidence type="ECO:0000256" key="4">
    <source>
        <dbReference type="ARBA" id="ARBA00022827"/>
    </source>
</evidence>
<dbReference type="InterPro" id="IPR052547">
    <property type="entry name" value="Mito_Isobutyryl-CoADH"/>
</dbReference>
<sequence>MLFRTASSIASLSSGPIAFSSTMAATIGPFRRQLACRVLGKQLRCMSLLAVVDWSNGLGEETKEYQTLARTFADKELSPNMTMWDETESFPKDALRKAAELGFGAIYCKDDFGGTGLGRLDATIIFEALATGCVSTTAYLSIHNMCAWMIDSFGNNDQREKYLPKLASMEKFASYCLTEPGAGSDAGSLATSAVRKGDYYILNGSKAFISGGGDSDIYMVMARTGGPGPKGISCFVIEKGTPGLSFGKKEKKVGWNSQPTRAVILEDCAVPAKNLIGQEGQGFGIAMRGLNGGRINIASCSLGGAQASLETTIDYVGVREQFGKPLSANQSVQFKLAEMATSLQTSRLIVREAARQLDTNSPTASAWCAMAKLHATDKCFKVADDALQLHGGYGYLKSYKVQQYVRDLRVHQILEGTNEVMRLVISREILK</sequence>
<dbReference type="CDD" id="cd01162">
    <property type="entry name" value="IBD"/>
    <property type="match status" value="1"/>
</dbReference>
<dbReference type="Pfam" id="PF02771">
    <property type="entry name" value="Acyl-CoA_dh_N"/>
    <property type="match status" value="1"/>
</dbReference>